<dbReference type="GO" id="GO:0042054">
    <property type="term" value="F:histone methyltransferase activity"/>
    <property type="evidence" value="ECO:0007669"/>
    <property type="project" value="TreeGrafter"/>
</dbReference>
<accession>A0AAW1WS88</accession>
<keyword evidence="2 3" id="KW-0539">Nucleus</keyword>
<protein>
    <recommendedName>
        <fullName evidence="5">YDG domain-containing protein</fullName>
    </recommendedName>
</protein>
<dbReference type="PROSITE" id="PS51015">
    <property type="entry name" value="YDG"/>
    <property type="match status" value="1"/>
</dbReference>
<gene>
    <name evidence="6" type="ORF">M0R45_024852</name>
</gene>
<dbReference type="InterPro" id="IPR015947">
    <property type="entry name" value="PUA-like_sf"/>
</dbReference>
<name>A0AAW1WS88_RUBAR</name>
<evidence type="ECO:0000259" key="5">
    <source>
        <dbReference type="PROSITE" id="PS51015"/>
    </source>
</evidence>
<comment type="caution">
    <text evidence="6">The sequence shown here is derived from an EMBL/GenBank/DDBJ whole genome shotgun (WGS) entry which is preliminary data.</text>
</comment>
<dbReference type="PANTHER" id="PTHR45660">
    <property type="entry name" value="HISTONE-LYSINE N-METHYLTRANSFERASE SETMAR"/>
    <property type="match status" value="1"/>
</dbReference>
<dbReference type="InterPro" id="IPR003105">
    <property type="entry name" value="SRA_YDG"/>
</dbReference>
<feature type="region of interest" description="Disordered" evidence="4">
    <location>
        <begin position="86"/>
        <end position="153"/>
    </location>
</feature>
<evidence type="ECO:0000256" key="1">
    <source>
        <dbReference type="ARBA" id="ARBA00004584"/>
    </source>
</evidence>
<evidence type="ECO:0000256" key="3">
    <source>
        <dbReference type="PROSITE-ProRule" id="PRU00358"/>
    </source>
</evidence>
<dbReference type="AlphaFoldDB" id="A0AAW1WS88"/>
<evidence type="ECO:0000313" key="6">
    <source>
        <dbReference type="EMBL" id="KAK9927680.1"/>
    </source>
</evidence>
<dbReference type="GO" id="GO:0003690">
    <property type="term" value="F:double-stranded DNA binding"/>
    <property type="evidence" value="ECO:0007669"/>
    <property type="project" value="TreeGrafter"/>
</dbReference>
<comment type="subcellular location">
    <subcellularLocation>
        <location evidence="1">Chromosome</location>
        <location evidence="1">Centromere</location>
    </subcellularLocation>
    <subcellularLocation>
        <location evidence="3">Nucleus</location>
    </subcellularLocation>
</comment>
<feature type="compositionally biased region" description="Polar residues" evidence="4">
    <location>
        <begin position="88"/>
        <end position="100"/>
    </location>
</feature>
<dbReference type="SMART" id="SM00466">
    <property type="entry name" value="SRA"/>
    <property type="match status" value="1"/>
</dbReference>
<keyword evidence="7" id="KW-1185">Reference proteome</keyword>
<dbReference type="PANTHER" id="PTHR45660:SF46">
    <property type="entry name" value="HISTONE-LYSINE N-METHYLTRANSFERASE, H3 LYSINE-9 SPECIFIC SUVH6"/>
    <property type="match status" value="1"/>
</dbReference>
<feature type="compositionally biased region" description="Basic and acidic residues" evidence="4">
    <location>
        <begin position="108"/>
        <end position="132"/>
    </location>
</feature>
<dbReference type="Pfam" id="PF02182">
    <property type="entry name" value="SAD_SRA"/>
    <property type="match status" value="1"/>
</dbReference>
<evidence type="ECO:0000313" key="7">
    <source>
        <dbReference type="Proteomes" id="UP001457282"/>
    </source>
</evidence>
<dbReference type="SUPFAM" id="SSF88697">
    <property type="entry name" value="PUA domain-like"/>
    <property type="match status" value="1"/>
</dbReference>
<dbReference type="Gene3D" id="2.30.280.10">
    <property type="entry name" value="SRA-YDG"/>
    <property type="match status" value="1"/>
</dbReference>
<proteinExistence type="predicted"/>
<dbReference type="InterPro" id="IPR036987">
    <property type="entry name" value="SRA-YDG_sf"/>
</dbReference>
<evidence type="ECO:0000256" key="2">
    <source>
        <dbReference type="ARBA" id="ARBA00023242"/>
    </source>
</evidence>
<feature type="domain" description="YDG" evidence="5">
    <location>
        <begin position="214"/>
        <end position="354"/>
    </location>
</feature>
<reference evidence="6 7" key="1">
    <citation type="journal article" date="2023" name="G3 (Bethesda)">
        <title>A chromosome-length genome assembly and annotation of blackberry (Rubus argutus, cv. 'Hillquist').</title>
        <authorList>
            <person name="Bruna T."/>
            <person name="Aryal R."/>
            <person name="Dudchenko O."/>
            <person name="Sargent D.J."/>
            <person name="Mead D."/>
            <person name="Buti M."/>
            <person name="Cavallini A."/>
            <person name="Hytonen T."/>
            <person name="Andres J."/>
            <person name="Pham M."/>
            <person name="Weisz D."/>
            <person name="Mascagni F."/>
            <person name="Usai G."/>
            <person name="Natali L."/>
            <person name="Bassil N."/>
            <person name="Fernandez G.E."/>
            <person name="Lomsadze A."/>
            <person name="Armour M."/>
            <person name="Olukolu B."/>
            <person name="Poorten T."/>
            <person name="Britton C."/>
            <person name="Davik J."/>
            <person name="Ashrafi H."/>
            <person name="Aiden E.L."/>
            <person name="Borodovsky M."/>
            <person name="Worthington M."/>
        </authorList>
    </citation>
    <scope>NUCLEOTIDE SEQUENCE [LARGE SCALE GENOMIC DNA]</scope>
    <source>
        <strain evidence="6">PI 553951</strain>
    </source>
</reference>
<dbReference type="Proteomes" id="UP001457282">
    <property type="component" value="Unassembled WGS sequence"/>
</dbReference>
<dbReference type="EMBL" id="JBEDUW010000005">
    <property type="protein sequence ID" value="KAK9927680.1"/>
    <property type="molecule type" value="Genomic_DNA"/>
</dbReference>
<dbReference type="InterPro" id="IPR051357">
    <property type="entry name" value="H3K9_HMTase_SUVAR3-9"/>
</dbReference>
<organism evidence="6 7">
    <name type="scientific">Rubus argutus</name>
    <name type="common">Southern blackberry</name>
    <dbReference type="NCBI Taxonomy" id="59490"/>
    <lineage>
        <taxon>Eukaryota</taxon>
        <taxon>Viridiplantae</taxon>
        <taxon>Streptophyta</taxon>
        <taxon>Embryophyta</taxon>
        <taxon>Tracheophyta</taxon>
        <taxon>Spermatophyta</taxon>
        <taxon>Magnoliopsida</taxon>
        <taxon>eudicotyledons</taxon>
        <taxon>Gunneridae</taxon>
        <taxon>Pentapetalae</taxon>
        <taxon>rosids</taxon>
        <taxon>fabids</taxon>
        <taxon>Rosales</taxon>
        <taxon>Rosaceae</taxon>
        <taxon>Rosoideae</taxon>
        <taxon>Rosoideae incertae sedis</taxon>
        <taxon>Rubus</taxon>
    </lineage>
</organism>
<sequence length="360" mass="40450">MENSECFSHTKSAEYKRHRVSAVRDFPLGCGRFAQLSSLNANGLEKISDKKYPHRSVEAIRDFPLFCGINASLDARNFGQEKSIRGYKSSSSNTAKTVVKQTGLGDKVQPDTKKKIRREKQGYSHHDEKEQGHVIPESWSTDGCPPPFDNDTSVRNKVKETLRLFKDECEKRLLEEERKRAKGERTSHRRVDLEAFTILKDRGIFAKSGKQIIGAIPGVEVGDKFHYRVELILIGLHHQIQGGIAYGNFGGKVLATSVVASGGYADDLHNKDTLIYTGQGGNVMNRKDPQDQKLERGNLALKNSVQTNPVRVIRGSESLDGSRTYFYDGLYLVEKYWQERGPLGKLVFKFQMNRIGGIGN</sequence>
<dbReference type="GO" id="GO:0000775">
    <property type="term" value="C:chromosome, centromeric region"/>
    <property type="evidence" value="ECO:0007669"/>
    <property type="project" value="UniProtKB-SubCell"/>
</dbReference>
<evidence type="ECO:0000256" key="4">
    <source>
        <dbReference type="SAM" id="MobiDB-lite"/>
    </source>
</evidence>
<dbReference type="GO" id="GO:0005634">
    <property type="term" value="C:nucleus"/>
    <property type="evidence" value="ECO:0007669"/>
    <property type="project" value="UniProtKB-SubCell"/>
</dbReference>